<accession>A0AAE1XIU6</accession>
<reference evidence="1" key="1">
    <citation type="submission" date="2020-06" db="EMBL/GenBank/DDBJ databases">
        <authorList>
            <person name="Li T."/>
            <person name="Hu X."/>
            <person name="Zhang T."/>
            <person name="Song X."/>
            <person name="Zhang H."/>
            <person name="Dai N."/>
            <person name="Sheng W."/>
            <person name="Hou X."/>
            <person name="Wei L."/>
        </authorList>
    </citation>
    <scope>NUCLEOTIDE SEQUENCE</scope>
    <source>
        <strain evidence="1">3651</strain>
        <tissue evidence="1">Leaf</tissue>
    </source>
</reference>
<dbReference type="Proteomes" id="UP001293254">
    <property type="component" value="Unassembled WGS sequence"/>
</dbReference>
<name>A0AAE1XIU6_9LAMI</name>
<gene>
    <name evidence="1" type="ORF">Salat_2964200</name>
</gene>
<comment type="caution">
    <text evidence="1">The sequence shown here is derived from an EMBL/GenBank/DDBJ whole genome shotgun (WGS) entry which is preliminary data.</text>
</comment>
<evidence type="ECO:0000313" key="2">
    <source>
        <dbReference type="Proteomes" id="UP001293254"/>
    </source>
</evidence>
<organism evidence="1 2">
    <name type="scientific">Sesamum alatum</name>
    <dbReference type="NCBI Taxonomy" id="300844"/>
    <lineage>
        <taxon>Eukaryota</taxon>
        <taxon>Viridiplantae</taxon>
        <taxon>Streptophyta</taxon>
        <taxon>Embryophyta</taxon>
        <taxon>Tracheophyta</taxon>
        <taxon>Spermatophyta</taxon>
        <taxon>Magnoliopsida</taxon>
        <taxon>eudicotyledons</taxon>
        <taxon>Gunneridae</taxon>
        <taxon>Pentapetalae</taxon>
        <taxon>asterids</taxon>
        <taxon>lamiids</taxon>
        <taxon>Lamiales</taxon>
        <taxon>Pedaliaceae</taxon>
        <taxon>Sesamum</taxon>
    </lineage>
</organism>
<evidence type="ECO:0000313" key="1">
    <source>
        <dbReference type="EMBL" id="KAK4412229.1"/>
    </source>
</evidence>
<dbReference type="AlphaFoldDB" id="A0AAE1XIU6"/>
<proteinExistence type="predicted"/>
<protein>
    <submittedName>
        <fullName evidence="1">Uncharacterized protein</fullName>
    </submittedName>
</protein>
<sequence>MVLLFFWGLFRELFPQLGKYLFSKFGVFGLVVLIEYRDHPVSAKPGVQQPTIAPQHLTKERDRDDIDEIPLHVGIVWEPTWKALPSHGAVKRWMKGRSSRKKPWKSASVLWSPEVFVPFSPDCDDKVMDQLKIGSTLSKNLLDLIMIMGPSTFSTILPKYYDDGRLGQVVEGGGLTTELLLGGLTLRLLQIALNTIWLSLKSETQSPHYLPVNQS</sequence>
<keyword evidence="2" id="KW-1185">Reference proteome</keyword>
<dbReference type="EMBL" id="JACGWO010000017">
    <property type="protein sequence ID" value="KAK4412229.1"/>
    <property type="molecule type" value="Genomic_DNA"/>
</dbReference>
<reference evidence="1" key="2">
    <citation type="journal article" date="2024" name="Plant">
        <title>Genomic evolution and insights into agronomic trait innovations of Sesamum species.</title>
        <authorList>
            <person name="Miao H."/>
            <person name="Wang L."/>
            <person name="Qu L."/>
            <person name="Liu H."/>
            <person name="Sun Y."/>
            <person name="Le M."/>
            <person name="Wang Q."/>
            <person name="Wei S."/>
            <person name="Zheng Y."/>
            <person name="Lin W."/>
            <person name="Duan Y."/>
            <person name="Cao H."/>
            <person name="Xiong S."/>
            <person name="Wang X."/>
            <person name="Wei L."/>
            <person name="Li C."/>
            <person name="Ma Q."/>
            <person name="Ju M."/>
            <person name="Zhao R."/>
            <person name="Li G."/>
            <person name="Mu C."/>
            <person name="Tian Q."/>
            <person name="Mei H."/>
            <person name="Zhang T."/>
            <person name="Gao T."/>
            <person name="Zhang H."/>
        </authorList>
    </citation>
    <scope>NUCLEOTIDE SEQUENCE</scope>
    <source>
        <strain evidence="1">3651</strain>
    </source>
</reference>